<evidence type="ECO:0000313" key="2">
    <source>
        <dbReference type="EMBL" id="NNA94081.1"/>
    </source>
</evidence>
<evidence type="ECO:0000313" key="3">
    <source>
        <dbReference type="Proteomes" id="UP000542111"/>
    </source>
</evidence>
<comment type="caution">
    <text evidence="2">The sequence shown here is derived from an EMBL/GenBank/DDBJ whole genome shotgun (WGS) entry which is preliminary data.</text>
</comment>
<gene>
    <name evidence="2" type="ORF">HBO33_02805</name>
</gene>
<organism evidence="2 3">
    <name type="scientific">Pseudomonas gessardii</name>
    <dbReference type="NCBI Taxonomy" id="78544"/>
    <lineage>
        <taxon>Bacteria</taxon>
        <taxon>Pseudomonadati</taxon>
        <taxon>Pseudomonadota</taxon>
        <taxon>Gammaproteobacteria</taxon>
        <taxon>Pseudomonadales</taxon>
        <taxon>Pseudomonadaceae</taxon>
        <taxon>Pseudomonas</taxon>
    </lineage>
</organism>
<dbReference type="Pfam" id="PF14220">
    <property type="entry name" value="DUF4329"/>
    <property type="match status" value="2"/>
</dbReference>
<accession>A0A7Y1QIX7</accession>
<proteinExistence type="predicted"/>
<protein>
    <submittedName>
        <fullName evidence="2">DUF4329 domain-containing protein</fullName>
    </submittedName>
</protein>
<name>A0A7Y1QIX7_9PSED</name>
<sequence length="1964" mass="215585">MERPKRGWFGGGLKSDVALPPVGPAFVSMDDAARYAHQQIGERRDVEYGGVILESLADGYFYATAPMAGERNSFDHWKVLKVDSNGQYLHPEGYRCVADYHSHPDLFDEFKANNPEFSERQVRALNSFFSDIDLAINIQERGFFSASYLSGPDGALLKHVTRGSEAERRFGVWLDQRLPFNHVDGPGDNQPESLIKKTLSVSQLSIVVPSSLWGGSIGTVPGQWQPFSAFISSSYELPACGPVQAGVAAVQALLEHRSPQPARPVFILKHIDKEDYVLVEQLAGVSIQQLFPLKPDGTRVTHEYFHWFGVYLGRTAVPLQLAAQEPWLYRNFFTPLELATQLYQGHQSVQLLGPRHRLSLYRSLNDGALLQYTCSFSADEAALFRVEPDGRVLDNQIDSALLAGALSPHEFVLRVAAAGHLSVIRPGKIWDKTGPVDAQWRAFSQIPKPVLSPAFVTADDAARWAHTRIGNRRDKEYGGAVLKQGVRYFATEPMAGESIHVDFRTIMPSDEHDYFVAPSPFTCEAFYHSHPAGSVGEQQLQAQFSAEQISLFISFFSADDQAFVIGNRAFAPAHYLSGPEGSLLKYVSSGSAEEKTLLQQLLGERKIEPFNEFEGAIWNLATAGDLRVVVPNRVWGGVRGRVARGWTLGSPLSPAGTVQEQPFFTPVTNMGQVAALIALSNLSALPAGAYQGFVLKHQSTASYVATLPVAVGTSLASQFPKRADGQPRLLSNYRVVGLYRNAPAVEPKQLPAQEAWLYKRFASPALLVEAMAQALATFAQQVAGLGLRLYLRTADNALLQWQVPSAASANELFTISGQMVTDNGNQAALLDGTLSPREFVRRVIRAGELSVLQQGALWNTLGLVHGSERLPLGSGTQALSAAFLTADDAARHAHEKIGFRRATAYGGYILKAGTGRFVFTEPLSLYGDGFAGDLLTPFVGNGLLVPPAGYELYARYASHAALSSADRERQRRLGWTLTDLEVHTTMFSDQEIGSVIESGLPAYLSGSPNNLISYTPSGSARELLVQSNTTREPGKNGYFERLEAGVLKPVDIVTRLADAGSLQVLVQSPLWGPRGRVYDDWVANFDYADIDLQSPALGAIFSSQDEAALNAHVRWYGRNLDAQGCTAYVLKNPQADEYVVSELLPVSSSGRWLSDSSRAVGYLHGGSFASHFVVVGLLYSQQWLPSGLSTVEAWLTQFFVTPDVLLRAEEDARYLPRASATGVLPVYLSTLDGALLRYQPQASSLLQAGSPGEGATIQGMNLRNGTFDTHRFISLIARAGDLRVLYSSQCWDRRGVAVQGAGQWRPYANFVRRRLGPAFHDQDDAVRHVRSLLQGNGLMGGLVLKRPDGLFVATEPLKVPREDFDPKWIFPDEVVSTGGFPAAHTLVARYRSSPVRELPFALEAEQASLYRNMLSTRVISAALAGQDASLTREYLLGSDGCVVSYTRSQTALEGQLKMDLQPLNPVRADLLNNRIERQIRQGETTPAAFVARLGAAGALHVVEGSKTWGIARRISGELIAAQPEPLMIRNALADPAFSPVFAQEKDAVRYAHEQCRAGENLQFGYVFKSKKNGRYMVSLPLVRQSYRDFGQVFPHGLFPQDYRLEGFYLCASNEALAPDSDPLRQAFFSPTDIDTAIRFSLHGVKDKQLALYLSCQDGALLQYQYQGSEAQLDSWGRLVEIRQQLWEGERTVLSYVRDLVAIGHLDTLVQGRVWTTRNRIDQFWQPGVAEAFVEPWAAVCGPVFSHEDDAVRYLKRRFSPYRDQQYLSAVLADTEGASFLATRPVAPGMGLAMILRLFYSGPRGVVQPAVPPAPMPDFPADYGVAGVHLLYSSMPVTGSREPKDQALVRNFVAPDLMSYFITVLRGLSRPAAALYLSCQGGALLKYQPSFSGLEAQVLVAGPTVYPSVFLKSVVTAGKLFILDRDAFWMNEGLLTEQHLGQANGLRIDAAAVDEPLSIRDRDEL</sequence>
<dbReference type="RefSeq" id="WP_169897383.1">
    <property type="nucleotide sequence ID" value="NZ_JAAQYP010000003.1"/>
</dbReference>
<reference evidence="2 3" key="1">
    <citation type="journal article" date="2020" name="Front. Microbiol.">
        <title>Genetic Organization of the aprX-lipA2 Operon Affects the Proteolytic Potential of Pseudomonas Species in Milk.</title>
        <authorList>
            <person name="Maier C."/>
            <person name="Huptas C."/>
            <person name="von Neubeck M."/>
            <person name="Scherer S."/>
            <person name="Wenning M."/>
            <person name="Lucking G."/>
        </authorList>
    </citation>
    <scope>NUCLEOTIDE SEQUENCE [LARGE SCALE GENOMIC DNA]</scope>
    <source>
        <strain evidence="2 3">G4779</strain>
    </source>
</reference>
<feature type="domain" description="DUF4329" evidence="1">
    <location>
        <begin position="30"/>
        <end position="170"/>
    </location>
</feature>
<dbReference type="InterPro" id="IPR025479">
    <property type="entry name" value="DUF4329"/>
</dbReference>
<dbReference type="EMBL" id="JAAQYP010000003">
    <property type="protein sequence ID" value="NNA94081.1"/>
    <property type="molecule type" value="Genomic_DNA"/>
</dbReference>
<evidence type="ECO:0000259" key="1">
    <source>
        <dbReference type="Pfam" id="PF14220"/>
    </source>
</evidence>
<feature type="domain" description="DUF4329" evidence="1">
    <location>
        <begin position="459"/>
        <end position="592"/>
    </location>
</feature>
<dbReference type="Proteomes" id="UP000542111">
    <property type="component" value="Unassembled WGS sequence"/>
</dbReference>